<dbReference type="InterPro" id="IPR001719">
    <property type="entry name" value="AP_endonuc_2"/>
</dbReference>
<dbReference type="GO" id="GO:0008270">
    <property type="term" value="F:zinc ion binding"/>
    <property type="evidence" value="ECO:0007669"/>
    <property type="project" value="InterPro"/>
</dbReference>
<dbReference type="AlphaFoldDB" id="A0A9D1LRH1"/>
<dbReference type="InterPro" id="IPR013022">
    <property type="entry name" value="Xyl_isomerase-like_TIM-brl"/>
</dbReference>
<dbReference type="SMART" id="SM00518">
    <property type="entry name" value="AP2Ec"/>
    <property type="match status" value="1"/>
</dbReference>
<reference evidence="2" key="1">
    <citation type="submission" date="2020-10" db="EMBL/GenBank/DDBJ databases">
        <authorList>
            <person name="Gilroy R."/>
        </authorList>
    </citation>
    <scope>NUCLEOTIDE SEQUENCE</scope>
    <source>
        <strain evidence="2">ChiSxjej2B14-8506</strain>
    </source>
</reference>
<dbReference type="GO" id="GO:0003906">
    <property type="term" value="F:DNA-(apurinic or apyrimidinic site) endonuclease activity"/>
    <property type="evidence" value="ECO:0007669"/>
    <property type="project" value="TreeGrafter"/>
</dbReference>
<name>A0A9D1LRH1_9FIRM</name>
<evidence type="ECO:0000259" key="1">
    <source>
        <dbReference type="Pfam" id="PF01261"/>
    </source>
</evidence>
<proteinExistence type="predicted"/>
<dbReference type="GO" id="GO:0008081">
    <property type="term" value="F:phosphoric diester hydrolase activity"/>
    <property type="evidence" value="ECO:0007669"/>
    <property type="project" value="TreeGrafter"/>
</dbReference>
<comment type="caution">
    <text evidence="2">The sequence shown here is derived from an EMBL/GenBank/DDBJ whole genome shotgun (WGS) entry which is preliminary data.</text>
</comment>
<protein>
    <submittedName>
        <fullName evidence="2">TIM barrel protein</fullName>
    </submittedName>
</protein>
<dbReference type="SUPFAM" id="SSF51658">
    <property type="entry name" value="Xylose isomerase-like"/>
    <property type="match status" value="1"/>
</dbReference>
<dbReference type="GO" id="GO:0006284">
    <property type="term" value="P:base-excision repair"/>
    <property type="evidence" value="ECO:0007669"/>
    <property type="project" value="TreeGrafter"/>
</dbReference>
<dbReference type="PANTHER" id="PTHR21445">
    <property type="entry name" value="ENDONUCLEASE IV ENDODEOXYRIBONUCLEASE IV"/>
    <property type="match status" value="1"/>
</dbReference>
<dbReference type="Proteomes" id="UP000824123">
    <property type="component" value="Unassembled WGS sequence"/>
</dbReference>
<sequence length="301" mass="33212">MAKFGTAGNSRSFYDAGFKASVQAPAWLAARGLDAYEYAAGRGVALSDDTARAIGEEARRWGISVSIHAPYYINCAALDPEKREKSFGYIMDSARVVTLMGGTRVVFHPGSEKGGHDEALERTLEFLRECIARLDAQGYSHINLCPETMGKCNTLGTLDDVIALCGVDARVVPTLDFAHIHARGQGALNTEADFERVLAQLERGLWPEHTGDMPWRLRNFHAHFSHVQYAASGERKHVSFADDGYGPDFGQLARVLARRGLEPTVICESRDTQTEDAAAMRDMFAVARREFADGLRERKTQ</sequence>
<accession>A0A9D1LRH1</accession>
<dbReference type="PANTHER" id="PTHR21445:SF0">
    <property type="entry name" value="APURINIC-APYRIMIDINIC ENDONUCLEASE"/>
    <property type="match status" value="1"/>
</dbReference>
<dbReference type="GO" id="GO:0003677">
    <property type="term" value="F:DNA binding"/>
    <property type="evidence" value="ECO:0007669"/>
    <property type="project" value="InterPro"/>
</dbReference>
<organism evidence="2 3">
    <name type="scientific">Candidatus Fimadaptatus faecigallinarum</name>
    <dbReference type="NCBI Taxonomy" id="2840814"/>
    <lineage>
        <taxon>Bacteria</taxon>
        <taxon>Bacillati</taxon>
        <taxon>Bacillota</taxon>
        <taxon>Clostridia</taxon>
        <taxon>Eubacteriales</taxon>
        <taxon>Candidatus Fimadaptatus</taxon>
    </lineage>
</organism>
<reference evidence="2" key="2">
    <citation type="journal article" date="2021" name="PeerJ">
        <title>Extensive microbial diversity within the chicken gut microbiome revealed by metagenomics and culture.</title>
        <authorList>
            <person name="Gilroy R."/>
            <person name="Ravi A."/>
            <person name="Getino M."/>
            <person name="Pursley I."/>
            <person name="Horton D.L."/>
            <person name="Alikhan N.F."/>
            <person name="Baker D."/>
            <person name="Gharbi K."/>
            <person name="Hall N."/>
            <person name="Watson M."/>
            <person name="Adriaenssens E.M."/>
            <person name="Foster-Nyarko E."/>
            <person name="Jarju S."/>
            <person name="Secka A."/>
            <person name="Antonio M."/>
            <person name="Oren A."/>
            <person name="Chaudhuri R.R."/>
            <person name="La Ragione R."/>
            <person name="Hildebrand F."/>
            <person name="Pallen M.J."/>
        </authorList>
    </citation>
    <scope>NUCLEOTIDE SEQUENCE</scope>
    <source>
        <strain evidence="2">ChiSxjej2B14-8506</strain>
    </source>
</reference>
<evidence type="ECO:0000313" key="3">
    <source>
        <dbReference type="Proteomes" id="UP000824123"/>
    </source>
</evidence>
<evidence type="ECO:0000313" key="2">
    <source>
        <dbReference type="EMBL" id="HIU46605.1"/>
    </source>
</evidence>
<feature type="domain" description="Xylose isomerase-like TIM barrel" evidence="1">
    <location>
        <begin position="26"/>
        <end position="280"/>
    </location>
</feature>
<dbReference type="EMBL" id="DVNK01000033">
    <property type="protein sequence ID" value="HIU46605.1"/>
    <property type="molecule type" value="Genomic_DNA"/>
</dbReference>
<dbReference type="Gene3D" id="3.20.20.150">
    <property type="entry name" value="Divalent-metal-dependent TIM barrel enzymes"/>
    <property type="match status" value="1"/>
</dbReference>
<gene>
    <name evidence="2" type="ORF">IAC59_05040</name>
</gene>
<dbReference type="InterPro" id="IPR036237">
    <property type="entry name" value="Xyl_isomerase-like_sf"/>
</dbReference>
<dbReference type="Pfam" id="PF01261">
    <property type="entry name" value="AP_endonuc_2"/>
    <property type="match status" value="1"/>
</dbReference>